<comment type="caution">
    <text evidence="6">The sequence shown here is derived from an EMBL/GenBank/DDBJ whole genome shotgun (WGS) entry which is preliminary data.</text>
</comment>
<dbReference type="InterPro" id="IPR002938">
    <property type="entry name" value="FAD-bd"/>
</dbReference>
<dbReference type="GO" id="GO:0004497">
    <property type="term" value="F:monooxygenase activity"/>
    <property type="evidence" value="ECO:0007669"/>
    <property type="project" value="UniProtKB-KW"/>
</dbReference>
<keyword evidence="1" id="KW-0285">Flavoprotein</keyword>
<organism evidence="6 7">
    <name type="scientific">Saccharothrix saharensis</name>
    <dbReference type="NCBI Taxonomy" id="571190"/>
    <lineage>
        <taxon>Bacteria</taxon>
        <taxon>Bacillati</taxon>
        <taxon>Actinomycetota</taxon>
        <taxon>Actinomycetes</taxon>
        <taxon>Pseudonocardiales</taxon>
        <taxon>Pseudonocardiaceae</taxon>
        <taxon>Saccharothrix</taxon>
    </lineage>
</organism>
<keyword evidence="3" id="KW-0560">Oxidoreductase</keyword>
<keyword evidence="7" id="KW-1185">Reference proteome</keyword>
<keyword evidence="4" id="KW-0503">Monooxygenase</keyword>
<dbReference type="Gene3D" id="3.50.50.60">
    <property type="entry name" value="FAD/NAD(P)-binding domain"/>
    <property type="match status" value="1"/>
</dbReference>
<name>A0A543JM44_9PSEU</name>
<dbReference type="EMBL" id="VFPP01000001">
    <property type="protein sequence ID" value="TQM83834.1"/>
    <property type="molecule type" value="Genomic_DNA"/>
</dbReference>
<dbReference type="InterPro" id="IPR036188">
    <property type="entry name" value="FAD/NAD-bd_sf"/>
</dbReference>
<dbReference type="AlphaFoldDB" id="A0A543JM44"/>
<evidence type="ECO:0000259" key="5">
    <source>
        <dbReference type="Pfam" id="PF01494"/>
    </source>
</evidence>
<evidence type="ECO:0000256" key="2">
    <source>
        <dbReference type="ARBA" id="ARBA00022827"/>
    </source>
</evidence>
<dbReference type="PRINTS" id="PR00420">
    <property type="entry name" value="RNGMNOXGNASE"/>
</dbReference>
<evidence type="ECO:0000256" key="4">
    <source>
        <dbReference type="ARBA" id="ARBA00023033"/>
    </source>
</evidence>
<evidence type="ECO:0000256" key="1">
    <source>
        <dbReference type="ARBA" id="ARBA00022630"/>
    </source>
</evidence>
<dbReference type="Proteomes" id="UP000316628">
    <property type="component" value="Unassembled WGS sequence"/>
</dbReference>
<evidence type="ECO:0000256" key="3">
    <source>
        <dbReference type="ARBA" id="ARBA00023002"/>
    </source>
</evidence>
<dbReference type="SUPFAM" id="SSF51905">
    <property type="entry name" value="FAD/NAD(P)-binding domain"/>
    <property type="match status" value="1"/>
</dbReference>
<keyword evidence="2" id="KW-0274">FAD</keyword>
<dbReference type="PANTHER" id="PTHR47178:SF5">
    <property type="entry name" value="FAD-BINDING DOMAIN-CONTAINING PROTEIN"/>
    <property type="match status" value="1"/>
</dbReference>
<evidence type="ECO:0000313" key="6">
    <source>
        <dbReference type="EMBL" id="TQM83834.1"/>
    </source>
</evidence>
<dbReference type="GO" id="GO:0071949">
    <property type="term" value="F:FAD binding"/>
    <property type="evidence" value="ECO:0007669"/>
    <property type="project" value="InterPro"/>
</dbReference>
<proteinExistence type="predicted"/>
<sequence>MIVVRMSLHVAVVGGGVGGLCLAQGLTRNGVSVSVHERDVTPTDRLQGYRLHISPVGARALHECLPPELWERFVATSGRGGDGFGFVDERLRRLLTVDNPAAEPSRAHHSVSRITLREVLLTGLDDVVRFGRRFTRYEHVDGGVTVHFADGTSTRCDVLVGADGANSAVRAQYLPHAERVDTGITAVAGRLPLTPRTRAWLPPELLAHAHSVIPRAAAGMFLAPHESADDGYLMWAYAADGLVLPPGRPPRDVVADAVAGWHPDLLRVVRESPHGAVSRWPIRTSVPVDPWPATTVTLLGDAIHSMTPMRGIGANTALRDAMTLCRNLVEREPLDAVADYERRMREYGFAAVTASLRSARQFVSGNALGRVAFKSVLRLFEAVPPLKRAAFRDHGLD</sequence>
<dbReference type="PANTHER" id="PTHR47178">
    <property type="entry name" value="MONOOXYGENASE, FAD-BINDING"/>
    <property type="match status" value="1"/>
</dbReference>
<protein>
    <submittedName>
        <fullName evidence="6">2-polyprenyl-6-methoxyphenol hydroxylase-like FAD-dependent oxidoreductase</fullName>
    </submittedName>
</protein>
<feature type="domain" description="FAD-binding" evidence="5">
    <location>
        <begin position="9"/>
        <end position="330"/>
    </location>
</feature>
<evidence type="ECO:0000313" key="7">
    <source>
        <dbReference type="Proteomes" id="UP000316628"/>
    </source>
</evidence>
<gene>
    <name evidence="6" type="ORF">FHX81_6264</name>
</gene>
<dbReference type="Pfam" id="PF01494">
    <property type="entry name" value="FAD_binding_3"/>
    <property type="match status" value="1"/>
</dbReference>
<reference evidence="6 7" key="1">
    <citation type="submission" date="2019-06" db="EMBL/GenBank/DDBJ databases">
        <title>Sequencing the genomes of 1000 actinobacteria strains.</title>
        <authorList>
            <person name="Klenk H.-P."/>
        </authorList>
    </citation>
    <scope>NUCLEOTIDE SEQUENCE [LARGE SCALE GENOMIC DNA]</scope>
    <source>
        <strain evidence="6 7">DSM 45456</strain>
    </source>
</reference>
<accession>A0A543JM44</accession>